<dbReference type="HOGENOM" id="CLU_270211_0_0_4"/>
<feature type="region of interest" description="Disordered" evidence="1">
    <location>
        <begin position="966"/>
        <end position="1002"/>
    </location>
</feature>
<reference evidence="2 3" key="1">
    <citation type="journal article" date="2012" name="J. Bacteriol.">
        <title>Complete genome sequence of phototrophic betaproteobacterium Rubrivivax gelatinosus IL144.</title>
        <authorList>
            <person name="Nagashima S."/>
            <person name="Kamimura A."/>
            <person name="Shimizu T."/>
            <person name="Nakamura-isaki S."/>
            <person name="Aono E."/>
            <person name="Sakamoto K."/>
            <person name="Ichikawa N."/>
            <person name="Nakazawa H."/>
            <person name="Sekine M."/>
            <person name="Yamazaki S."/>
            <person name="Fujita N."/>
            <person name="Shimada K."/>
            <person name="Hanada S."/>
            <person name="Nagashima K.V.P."/>
        </authorList>
    </citation>
    <scope>NUCLEOTIDE SEQUENCE [LARGE SCALE GENOMIC DNA]</scope>
    <source>
        <strain evidence="3">NBRC 100245 / IL144</strain>
    </source>
</reference>
<evidence type="ECO:0000313" key="3">
    <source>
        <dbReference type="Proteomes" id="UP000007883"/>
    </source>
</evidence>
<sequence>MPLRTAAFASLRYYTPSTAALSDLRPPEAELGFDWGFDLELPWERLSVFARHIDTAAAVSRMPVFALAEFALARASELALDDADAVAAIDWPSLPLGVVGTDHVGYGSFDLWPLRNIDVLQSLQAALKSAGLLGAPRPRLTITLGRLLVFPYKDSAIAFDALAEGDVGPDFLCLRIDMDVVMLANRPPWPPMPAMQTPGIDDWRLSPGSFSMSGALLIGEDGCETLLPANLATRMVRFRQLVRTPSSTEAARGEGAARLPVSGFNGRLRLGYQVNYQSEWFPVGHSLGQISYSLPLAPGEKMKISVVDWTRRDAAKRSEQTSEKEDLQHAALRDRTLTEAVQMVVHESQSGSSFMAGGALSAGAGIPIGPVSLGVGGAFGAGGASTDSEGMRSVVGDTTQKISDAFHQASSVQRELNSTVVVQAEQGEDAQARTRVVANYNHSHALTILYYEVLQHHRVLTKPVNVRPVLFLRHESTRFDFSLSGEPDYSLIERYGAEIAAALLDESVRGCLEVVKKRACLAFNFEREKNKRALLGVPSDDHELEEFSFTVATGADGPQMNLYLTVIPKAGGTPIECAFSDLSLVVMSGSTPLPTVLDNFFAPHRVRPNEEFIASLRPTRKIRWGNVAAIEVGQTIAPGNRIEFTNRGSPADWLVTRMKFVTQSGSDRWTMFDGVPTPAAVKWDGSTRANVLAFTPPLTSVDDLLSDDERCCLRRLVEHLNAHAGHYWRAIWLAETAADRAVRLDGWRVAGVPLLDLVDNTLLEVDGEYLVMPTVAGAQRALDQAFETRNLGVSKTPYLEYVEQLLTVPARGVFAEAKLGHCNASEIIDPDRFWDWQTSPIPDDAPDIAPASTDSRYQDPTKGLAPTAFPTPIVNIVNPQSLPDAGGFNAASGVLAALGPFRDMSGIKELGPYLTTLSNNATQLASQGLKNAQTSGLVSTIRNAKELSPQQRADLMSELLTGQVKNNVAPPASDPKPEPAPKPETVPPPKPETPPVIKGVPKPLEPKKPVVLSPKTRRLTFTFLFDTGQEMWGDYQVELQDTQTMRSYIPDGNQQSSNILYMDVPSSIKAGVVVRVQGAVKPRTIQAPSGIEPRSWSLEIQRTDQFGSMDGVTGFNIIGQTKEANLELTLETEDENTTAKTSSDEWGASVKAGGTIKVVELEGEGSYKYTKTEEKTVMQGAKEVRTMKFNVRMLDKQKQPRIEPVK</sequence>
<name>I0HTI0_RUBGI</name>
<evidence type="ECO:0000313" key="2">
    <source>
        <dbReference type="EMBL" id="BAL96317.1"/>
    </source>
</evidence>
<dbReference type="Proteomes" id="UP000007883">
    <property type="component" value="Chromosome"/>
</dbReference>
<dbReference type="KEGG" id="rge:RGE_29780"/>
<proteinExistence type="predicted"/>
<dbReference type="RefSeq" id="WP_014429178.1">
    <property type="nucleotide sequence ID" value="NC_017075.1"/>
</dbReference>
<protein>
    <submittedName>
        <fullName evidence="2">Uncharacterized protein</fullName>
    </submittedName>
</protein>
<organism evidence="2 3">
    <name type="scientific">Rubrivivax gelatinosus (strain NBRC 100245 / IL144)</name>
    <dbReference type="NCBI Taxonomy" id="983917"/>
    <lineage>
        <taxon>Bacteria</taxon>
        <taxon>Pseudomonadati</taxon>
        <taxon>Pseudomonadota</taxon>
        <taxon>Betaproteobacteria</taxon>
        <taxon>Burkholderiales</taxon>
        <taxon>Sphaerotilaceae</taxon>
        <taxon>Rubrivivax</taxon>
    </lineage>
</organism>
<dbReference type="PATRIC" id="fig|983917.3.peg.2906"/>
<dbReference type="STRING" id="983917.RGE_29780"/>
<dbReference type="eggNOG" id="COG2885">
    <property type="taxonomic scope" value="Bacteria"/>
</dbReference>
<feature type="compositionally biased region" description="Pro residues" evidence="1">
    <location>
        <begin position="982"/>
        <end position="994"/>
    </location>
</feature>
<evidence type="ECO:0000256" key="1">
    <source>
        <dbReference type="SAM" id="MobiDB-lite"/>
    </source>
</evidence>
<gene>
    <name evidence="2" type="ordered locus">RGE_29780</name>
</gene>
<accession>I0HTI0</accession>
<dbReference type="AlphaFoldDB" id="I0HTI0"/>
<keyword evidence="3" id="KW-1185">Reference proteome</keyword>
<dbReference type="EMBL" id="AP012320">
    <property type="protein sequence ID" value="BAL96317.1"/>
    <property type="molecule type" value="Genomic_DNA"/>
</dbReference>
<dbReference type="eggNOG" id="COG1073">
    <property type="taxonomic scope" value="Bacteria"/>
</dbReference>